<dbReference type="PANTHER" id="PTHR22911">
    <property type="entry name" value="ACYL-MALONYL CONDENSING ENZYME-RELATED"/>
    <property type="match status" value="1"/>
</dbReference>
<comment type="subcellular location">
    <subcellularLocation>
        <location evidence="1">Membrane</location>
        <topology evidence="1">Multi-pass membrane protein</topology>
    </subcellularLocation>
</comment>
<accession>A0A5C3KYP2</accession>
<evidence type="ECO:0000313" key="9">
    <source>
        <dbReference type="Proteomes" id="UP000307440"/>
    </source>
</evidence>
<dbReference type="GO" id="GO:0016020">
    <property type="term" value="C:membrane"/>
    <property type="evidence" value="ECO:0007669"/>
    <property type="project" value="UniProtKB-SubCell"/>
</dbReference>
<dbReference type="InterPro" id="IPR037185">
    <property type="entry name" value="EmrE-like"/>
</dbReference>
<keyword evidence="9" id="KW-1185">Reference proteome</keyword>
<feature type="domain" description="EamA" evidence="7">
    <location>
        <begin position="74"/>
        <end position="211"/>
    </location>
</feature>
<feature type="compositionally biased region" description="Polar residues" evidence="5">
    <location>
        <begin position="426"/>
        <end position="435"/>
    </location>
</feature>
<feature type="transmembrane region" description="Helical" evidence="6">
    <location>
        <begin position="364"/>
        <end position="382"/>
    </location>
</feature>
<reference evidence="8 9" key="1">
    <citation type="journal article" date="2019" name="Nat. Ecol. Evol.">
        <title>Megaphylogeny resolves global patterns of mushroom evolution.</title>
        <authorList>
            <person name="Varga T."/>
            <person name="Krizsan K."/>
            <person name="Foldi C."/>
            <person name="Dima B."/>
            <person name="Sanchez-Garcia M."/>
            <person name="Sanchez-Ramirez S."/>
            <person name="Szollosi G.J."/>
            <person name="Szarkandi J.G."/>
            <person name="Papp V."/>
            <person name="Albert L."/>
            <person name="Andreopoulos W."/>
            <person name="Angelini C."/>
            <person name="Antonin V."/>
            <person name="Barry K.W."/>
            <person name="Bougher N.L."/>
            <person name="Buchanan P."/>
            <person name="Buyck B."/>
            <person name="Bense V."/>
            <person name="Catcheside P."/>
            <person name="Chovatia M."/>
            <person name="Cooper J."/>
            <person name="Damon W."/>
            <person name="Desjardin D."/>
            <person name="Finy P."/>
            <person name="Geml J."/>
            <person name="Haridas S."/>
            <person name="Hughes K."/>
            <person name="Justo A."/>
            <person name="Karasinski D."/>
            <person name="Kautmanova I."/>
            <person name="Kiss B."/>
            <person name="Kocsube S."/>
            <person name="Kotiranta H."/>
            <person name="LaButti K.M."/>
            <person name="Lechner B.E."/>
            <person name="Liimatainen K."/>
            <person name="Lipzen A."/>
            <person name="Lukacs Z."/>
            <person name="Mihaltcheva S."/>
            <person name="Morgado L.N."/>
            <person name="Niskanen T."/>
            <person name="Noordeloos M.E."/>
            <person name="Ohm R.A."/>
            <person name="Ortiz-Santana B."/>
            <person name="Ovrebo C."/>
            <person name="Racz N."/>
            <person name="Riley R."/>
            <person name="Savchenko A."/>
            <person name="Shiryaev A."/>
            <person name="Soop K."/>
            <person name="Spirin V."/>
            <person name="Szebenyi C."/>
            <person name="Tomsovsky M."/>
            <person name="Tulloss R.E."/>
            <person name="Uehling J."/>
            <person name="Grigoriev I.V."/>
            <person name="Vagvolgyi C."/>
            <person name="Papp T."/>
            <person name="Martin F.M."/>
            <person name="Miettinen O."/>
            <person name="Hibbett D.S."/>
            <person name="Nagy L.G."/>
        </authorList>
    </citation>
    <scope>NUCLEOTIDE SEQUENCE [LARGE SCALE GENOMIC DNA]</scope>
    <source>
        <strain evidence="8 9">CBS 121175</strain>
    </source>
</reference>
<dbReference type="EMBL" id="ML210188">
    <property type="protein sequence ID" value="TFK25310.1"/>
    <property type="molecule type" value="Genomic_DNA"/>
</dbReference>
<dbReference type="InterPro" id="IPR000620">
    <property type="entry name" value="EamA_dom"/>
</dbReference>
<feature type="transmembrane region" description="Helical" evidence="6">
    <location>
        <begin position="109"/>
        <end position="126"/>
    </location>
</feature>
<dbReference type="SUPFAM" id="SSF103481">
    <property type="entry name" value="Multidrug resistance efflux transporter EmrE"/>
    <property type="match status" value="2"/>
</dbReference>
<dbReference type="AlphaFoldDB" id="A0A5C3KYP2"/>
<evidence type="ECO:0000256" key="2">
    <source>
        <dbReference type="ARBA" id="ARBA00022692"/>
    </source>
</evidence>
<keyword evidence="3 6" id="KW-1133">Transmembrane helix</keyword>
<feature type="transmembrane region" description="Helical" evidence="6">
    <location>
        <begin position="171"/>
        <end position="189"/>
    </location>
</feature>
<feature type="compositionally biased region" description="Polar residues" evidence="5">
    <location>
        <begin position="34"/>
        <end position="44"/>
    </location>
</feature>
<feature type="region of interest" description="Disordered" evidence="5">
    <location>
        <begin position="413"/>
        <end position="435"/>
    </location>
</feature>
<keyword evidence="2 6" id="KW-0812">Transmembrane</keyword>
<feature type="transmembrane region" description="Helical" evidence="6">
    <location>
        <begin position="69"/>
        <end position="89"/>
    </location>
</feature>
<dbReference type="Pfam" id="PF00892">
    <property type="entry name" value="EamA"/>
    <property type="match status" value="2"/>
</dbReference>
<gene>
    <name evidence="8" type="ORF">FA15DRAFT_703853</name>
</gene>
<evidence type="ECO:0000256" key="1">
    <source>
        <dbReference type="ARBA" id="ARBA00004141"/>
    </source>
</evidence>
<proteinExistence type="predicted"/>
<evidence type="ECO:0000313" key="8">
    <source>
        <dbReference type="EMBL" id="TFK25310.1"/>
    </source>
</evidence>
<evidence type="ECO:0000256" key="4">
    <source>
        <dbReference type="ARBA" id="ARBA00023136"/>
    </source>
</evidence>
<evidence type="ECO:0000256" key="3">
    <source>
        <dbReference type="ARBA" id="ARBA00022989"/>
    </source>
</evidence>
<feature type="transmembrane region" description="Helical" evidence="6">
    <location>
        <begin position="308"/>
        <end position="329"/>
    </location>
</feature>
<keyword evidence="4 6" id="KW-0472">Membrane</keyword>
<feature type="compositionally biased region" description="Polar residues" evidence="5">
    <location>
        <begin position="1"/>
        <end position="14"/>
    </location>
</feature>
<feature type="region of interest" description="Disordered" evidence="5">
    <location>
        <begin position="1"/>
        <end position="53"/>
    </location>
</feature>
<name>A0A5C3KYP2_COPMA</name>
<dbReference type="PANTHER" id="PTHR22911:SF6">
    <property type="entry name" value="SOLUTE CARRIER FAMILY 35 MEMBER G1"/>
    <property type="match status" value="1"/>
</dbReference>
<evidence type="ECO:0000256" key="5">
    <source>
        <dbReference type="SAM" id="MobiDB-lite"/>
    </source>
</evidence>
<feature type="domain" description="EamA" evidence="7">
    <location>
        <begin position="250"/>
        <end position="380"/>
    </location>
</feature>
<dbReference type="OrthoDB" id="306876at2759"/>
<feature type="transmembrane region" description="Helical" evidence="6">
    <location>
        <begin position="138"/>
        <end position="159"/>
    </location>
</feature>
<feature type="transmembrane region" description="Helical" evidence="6">
    <location>
        <begin position="198"/>
        <end position="217"/>
    </location>
</feature>
<evidence type="ECO:0000259" key="7">
    <source>
        <dbReference type="Pfam" id="PF00892"/>
    </source>
</evidence>
<organism evidence="8 9">
    <name type="scientific">Coprinopsis marcescibilis</name>
    <name type="common">Agaric fungus</name>
    <name type="synonym">Psathyrella marcescibilis</name>
    <dbReference type="NCBI Taxonomy" id="230819"/>
    <lineage>
        <taxon>Eukaryota</taxon>
        <taxon>Fungi</taxon>
        <taxon>Dikarya</taxon>
        <taxon>Basidiomycota</taxon>
        <taxon>Agaricomycotina</taxon>
        <taxon>Agaricomycetes</taxon>
        <taxon>Agaricomycetidae</taxon>
        <taxon>Agaricales</taxon>
        <taxon>Agaricineae</taxon>
        <taxon>Psathyrellaceae</taxon>
        <taxon>Coprinopsis</taxon>
    </lineage>
</organism>
<feature type="transmembrane region" description="Helical" evidence="6">
    <location>
        <begin position="247"/>
        <end position="266"/>
    </location>
</feature>
<evidence type="ECO:0000256" key="6">
    <source>
        <dbReference type="SAM" id="Phobius"/>
    </source>
</evidence>
<sequence length="435" mass="46789">MSASTRIAYQQPLTPSFADDASQNTPLLAEERPGSSTAWDQTTSSEEDALGDAPRESWTRRLLSSLKRVVMNNAGMLLIAAAQIFFSLMNVTVKRLNGMDPPVSALELVAVRMSVQYLCCIVYILVNKVPDPWLGPKGVRLLLVFRGFTGFVSLFGMYYSLQYLSLSDATVLQFLAPMCTAVVGALLLGETFTFSQSIAGFVSIAGVVLIARPASIFGPHVDSLLTETVPSLVRRDGDYALTSDRSLAVGIALVGVVGATGAYISLRAIGKRAHPFHAMNQHAGQSVIVSAIGMALTREKFIIPTSIAWLAMMCLMGIFGFFAQLLLTLGLQRETAGRGSMSIYTQIVFATIFERVFFNAVPPLLSVIGTFLIISSAVYVALSKERQQATPQDIRLSRTSEDALESGLLQVDVNIPDAENGDKNKGSTGSVGPTN</sequence>
<protein>
    <recommendedName>
        <fullName evidence="7">EamA domain-containing protein</fullName>
    </recommendedName>
</protein>
<dbReference type="Proteomes" id="UP000307440">
    <property type="component" value="Unassembled WGS sequence"/>
</dbReference>